<reference evidence="1 2" key="1">
    <citation type="submission" date="2017-07" db="EMBL/GenBank/DDBJ databases">
        <title>Mechanisms for carbon and nitrogen cycling indicate functional differentiation within the Candidate Phyla Radiation.</title>
        <authorList>
            <person name="Danczak R.E."/>
            <person name="Johnston M.D."/>
            <person name="Kenah C."/>
            <person name="Slattery M."/>
            <person name="Wrighton K.C."/>
            <person name="Wilkins M.J."/>
        </authorList>
    </citation>
    <scope>NUCLEOTIDE SEQUENCE [LARGE SCALE GENOMIC DNA]</scope>
    <source>
        <strain evidence="1">Athens1014_28</strain>
    </source>
</reference>
<evidence type="ECO:0000313" key="2">
    <source>
        <dbReference type="Proteomes" id="UP000316495"/>
    </source>
</evidence>
<name>A0A554LNB0_9BACT</name>
<evidence type="ECO:0000313" key="1">
    <source>
        <dbReference type="EMBL" id="TSC94347.1"/>
    </source>
</evidence>
<gene>
    <name evidence="1" type="ORF">Athens101428_300</name>
</gene>
<protein>
    <submittedName>
        <fullName evidence="1">Uncharacterized protein</fullName>
    </submittedName>
</protein>
<dbReference type="EMBL" id="VMGN01000014">
    <property type="protein sequence ID" value="TSC94347.1"/>
    <property type="molecule type" value="Genomic_DNA"/>
</dbReference>
<accession>A0A554LNB0</accession>
<sequence length="138" mass="15049">MSWTSTTGNDYNDASTINSNISSFATQVGSGTFYFKTFMLTDGTEQVDLASVTLVHDLQLTGLPKTGSDHLGLFDQEFSPIATGTLLGLGTLFWGGEDGCFYLPKSEKGLARTNSRIIRNSKVLNQKVEDQSSLTFLY</sequence>
<organism evidence="1 2">
    <name type="scientific">Candidatus Berkelbacteria bacterium Athens1014_28</name>
    <dbReference type="NCBI Taxonomy" id="2017145"/>
    <lineage>
        <taxon>Bacteria</taxon>
        <taxon>Candidatus Berkelbacteria</taxon>
    </lineage>
</organism>
<comment type="caution">
    <text evidence="1">The sequence shown here is derived from an EMBL/GenBank/DDBJ whole genome shotgun (WGS) entry which is preliminary data.</text>
</comment>
<proteinExistence type="predicted"/>
<dbReference type="Proteomes" id="UP000316495">
    <property type="component" value="Unassembled WGS sequence"/>
</dbReference>
<dbReference type="AlphaFoldDB" id="A0A554LNB0"/>